<dbReference type="Proteomes" id="UP001212421">
    <property type="component" value="Chromosome"/>
</dbReference>
<evidence type="ECO:0008006" key="3">
    <source>
        <dbReference type="Google" id="ProtNLM"/>
    </source>
</evidence>
<evidence type="ECO:0000313" key="2">
    <source>
        <dbReference type="Proteomes" id="UP001212421"/>
    </source>
</evidence>
<gene>
    <name evidence="1" type="ORF">KIV56_10180</name>
</gene>
<name>A0ABY7NBK6_9MICO</name>
<protein>
    <recommendedName>
        <fullName evidence="3">ABM domain-containing protein</fullName>
    </recommendedName>
</protein>
<proteinExistence type="predicted"/>
<accession>A0ABY7NBK6</accession>
<dbReference type="EMBL" id="CP075584">
    <property type="protein sequence ID" value="WBM78944.1"/>
    <property type="molecule type" value="Genomic_DNA"/>
</dbReference>
<keyword evidence="2" id="KW-1185">Reference proteome</keyword>
<reference evidence="1 2" key="1">
    <citation type="submission" date="2021-05" db="EMBL/GenBank/DDBJ databases">
        <authorList>
            <person name="Kumar R."/>
            <person name="Kumar A."/>
            <person name="Mukhia S."/>
        </authorList>
    </citation>
    <scope>NUCLEOTIDE SEQUENCE [LARGE SCALE GENOMIC DNA]</scope>
    <source>
        <strain evidence="1 2">ERMR7:08</strain>
    </source>
</reference>
<dbReference type="RefSeq" id="WP_281533434.1">
    <property type="nucleotide sequence ID" value="NZ_CP075584.1"/>
</dbReference>
<sequence length="100" mass="10916">MVYAFIQDVPIDEAGYRRIMDNLGTEPVAGSILHLCVRREDGGLRYIDVWESEEACTQAFDQRIHAAVDAAFGGHRPSTEPTVQVLDVLDITGAALSANV</sequence>
<organism evidence="1 2">
    <name type="scientific">Cryobacterium breve</name>
    <dbReference type="NCBI Taxonomy" id="1259258"/>
    <lineage>
        <taxon>Bacteria</taxon>
        <taxon>Bacillati</taxon>
        <taxon>Actinomycetota</taxon>
        <taxon>Actinomycetes</taxon>
        <taxon>Micrococcales</taxon>
        <taxon>Microbacteriaceae</taxon>
        <taxon>Cryobacterium</taxon>
    </lineage>
</organism>
<evidence type="ECO:0000313" key="1">
    <source>
        <dbReference type="EMBL" id="WBM78944.1"/>
    </source>
</evidence>